<keyword evidence="7" id="KW-0547">Nucleotide-binding</keyword>
<evidence type="ECO:0000313" key="15">
    <source>
        <dbReference type="EMBL" id="CBN78203.1"/>
    </source>
</evidence>
<dbReference type="GO" id="GO:0008168">
    <property type="term" value="F:methyltransferase activity"/>
    <property type="evidence" value="ECO:0007669"/>
    <property type="project" value="UniProtKB-KW"/>
</dbReference>
<keyword evidence="5" id="KW-0808">Transferase</keyword>
<gene>
    <name evidence="15" type="ORF">Esi_0103_0062</name>
</gene>
<dbReference type="GO" id="GO:0005524">
    <property type="term" value="F:ATP binding"/>
    <property type="evidence" value="ECO:0007669"/>
    <property type="project" value="UniProtKB-KW"/>
</dbReference>
<dbReference type="Pfam" id="PF20259">
    <property type="entry name" value="tRNA_Me_trans_M"/>
    <property type="match status" value="1"/>
</dbReference>
<dbReference type="InterPro" id="IPR051305">
    <property type="entry name" value="tRNA_2-thiouridylase_MnmA"/>
</dbReference>
<dbReference type="GO" id="GO:0061708">
    <property type="term" value="F:tRNA-5-taurinomethyluridine 2-sulfurtransferase"/>
    <property type="evidence" value="ECO:0007669"/>
    <property type="project" value="UniProtKB-EC"/>
</dbReference>
<keyword evidence="4" id="KW-0820">tRNA-binding</keyword>
<dbReference type="Pfam" id="PF03054">
    <property type="entry name" value="tRNA_Me_trans"/>
    <property type="match status" value="1"/>
</dbReference>
<evidence type="ECO:0000259" key="13">
    <source>
        <dbReference type="Pfam" id="PF20258"/>
    </source>
</evidence>
<comment type="catalytic activity">
    <reaction evidence="11">
        <text>5-taurinomethyluridine(34) in tRNA + S-sulfanyl-L-cysteinyl-[protein] + AH2 + ATP = 5-taurinomethyl-2-thiouridine(34) in tRNA + L-cysteinyl-[protein] + A + AMP + diphosphate + H(+)</text>
        <dbReference type="Rhea" id="RHEA:47040"/>
        <dbReference type="Rhea" id="RHEA-COMP:10131"/>
        <dbReference type="Rhea" id="RHEA-COMP:11726"/>
        <dbReference type="Rhea" id="RHEA-COMP:11732"/>
        <dbReference type="Rhea" id="RHEA-COMP:11733"/>
        <dbReference type="ChEBI" id="CHEBI:13193"/>
        <dbReference type="ChEBI" id="CHEBI:15378"/>
        <dbReference type="ChEBI" id="CHEBI:17499"/>
        <dbReference type="ChEBI" id="CHEBI:29950"/>
        <dbReference type="ChEBI" id="CHEBI:30616"/>
        <dbReference type="ChEBI" id="CHEBI:33019"/>
        <dbReference type="ChEBI" id="CHEBI:61963"/>
        <dbReference type="ChEBI" id="CHEBI:87171"/>
        <dbReference type="ChEBI" id="CHEBI:87172"/>
        <dbReference type="ChEBI" id="CHEBI:456215"/>
        <dbReference type="EC" id="2.8.1.14"/>
    </reaction>
</comment>
<keyword evidence="6" id="KW-0819">tRNA processing</keyword>
<name>D8LCG7_ECTSI</name>
<dbReference type="eggNOG" id="KOG2805">
    <property type="taxonomic scope" value="Eukaryota"/>
</dbReference>
<evidence type="ECO:0000256" key="12">
    <source>
        <dbReference type="SAM" id="MobiDB-lite"/>
    </source>
</evidence>
<reference evidence="15 16" key="1">
    <citation type="journal article" date="2010" name="Nature">
        <title>The Ectocarpus genome and the independent evolution of multicellularity in brown algae.</title>
        <authorList>
            <person name="Cock J.M."/>
            <person name="Sterck L."/>
            <person name="Rouze P."/>
            <person name="Scornet D."/>
            <person name="Allen A.E."/>
            <person name="Amoutzias G."/>
            <person name="Anthouard V."/>
            <person name="Artiguenave F."/>
            <person name="Aury J.M."/>
            <person name="Badger J.H."/>
            <person name="Beszteri B."/>
            <person name="Billiau K."/>
            <person name="Bonnet E."/>
            <person name="Bothwell J.H."/>
            <person name="Bowler C."/>
            <person name="Boyen C."/>
            <person name="Brownlee C."/>
            <person name="Carrano C.J."/>
            <person name="Charrier B."/>
            <person name="Cho G.Y."/>
            <person name="Coelho S.M."/>
            <person name="Collen J."/>
            <person name="Corre E."/>
            <person name="Da Silva C."/>
            <person name="Delage L."/>
            <person name="Delaroque N."/>
            <person name="Dittami S.M."/>
            <person name="Doulbeau S."/>
            <person name="Elias M."/>
            <person name="Farnham G."/>
            <person name="Gachon C.M."/>
            <person name="Gschloessl B."/>
            <person name="Heesch S."/>
            <person name="Jabbari K."/>
            <person name="Jubin C."/>
            <person name="Kawai H."/>
            <person name="Kimura K."/>
            <person name="Kloareg B."/>
            <person name="Kupper F.C."/>
            <person name="Lang D."/>
            <person name="Le Bail A."/>
            <person name="Leblanc C."/>
            <person name="Lerouge P."/>
            <person name="Lohr M."/>
            <person name="Lopez P.J."/>
            <person name="Martens C."/>
            <person name="Maumus F."/>
            <person name="Michel G."/>
            <person name="Miranda-Saavedra D."/>
            <person name="Morales J."/>
            <person name="Moreau H."/>
            <person name="Motomura T."/>
            <person name="Nagasato C."/>
            <person name="Napoli C.A."/>
            <person name="Nelson D.R."/>
            <person name="Nyvall-Collen P."/>
            <person name="Peters A.F."/>
            <person name="Pommier C."/>
            <person name="Potin P."/>
            <person name="Poulain J."/>
            <person name="Quesneville H."/>
            <person name="Read B."/>
            <person name="Rensing S.A."/>
            <person name="Ritter A."/>
            <person name="Rousvoal S."/>
            <person name="Samanta M."/>
            <person name="Samson G."/>
            <person name="Schroeder D.C."/>
            <person name="Segurens B."/>
            <person name="Strittmatter M."/>
            <person name="Tonon T."/>
            <person name="Tregear J.W."/>
            <person name="Valentin K."/>
            <person name="von Dassow P."/>
            <person name="Yamagishi T."/>
            <person name="Van de Peer Y."/>
            <person name="Wincker P."/>
        </authorList>
    </citation>
    <scope>NUCLEOTIDE SEQUENCE [LARGE SCALE GENOMIC DNA]</scope>
    <source>
        <strain evidence="16">Ec32 / CCAP1310/4</strain>
    </source>
</reference>
<comment type="similarity">
    <text evidence="2">Belongs to the MnmA/TRMU family.</text>
</comment>
<dbReference type="InterPro" id="IPR046884">
    <property type="entry name" value="MnmA-like_central"/>
</dbReference>
<evidence type="ECO:0000256" key="3">
    <source>
        <dbReference type="ARBA" id="ARBA00011953"/>
    </source>
</evidence>
<dbReference type="PANTHER" id="PTHR43052">
    <property type="match status" value="1"/>
</dbReference>
<dbReference type="EMBL" id="FN647715">
    <property type="protein sequence ID" value="CBN78203.1"/>
    <property type="molecule type" value="Genomic_DNA"/>
</dbReference>
<feature type="region of interest" description="Disordered" evidence="12">
    <location>
        <begin position="125"/>
        <end position="158"/>
    </location>
</feature>
<evidence type="ECO:0000313" key="16">
    <source>
        <dbReference type="Proteomes" id="UP000002630"/>
    </source>
</evidence>
<dbReference type="Proteomes" id="UP000002630">
    <property type="component" value="Linkage Group LG27"/>
</dbReference>
<evidence type="ECO:0000256" key="2">
    <source>
        <dbReference type="ARBA" id="ARBA00006191"/>
    </source>
</evidence>
<comment type="function">
    <text evidence="1">Catalyzes the 2-thiolation of uridine at the wobble position (U34) of mitochondrial tRNA(Lys), tRNA(Glu) and tRNA(Gln). Required for the formation of 5-taurinomethyl-2-thiouridine (tm5s2U) of mitochondrial tRNA(Lys), tRNA(Glu), and tRNA(Gln) at the wobble position. ATP is required to activate the C2 atom of the wobble base.</text>
</comment>
<dbReference type="Pfam" id="PF20258">
    <property type="entry name" value="tRNA_Me_trans_C"/>
    <property type="match status" value="1"/>
</dbReference>
<dbReference type="EC" id="2.8.1.14" evidence="3"/>
<keyword evidence="8" id="KW-0067">ATP-binding</keyword>
<feature type="domain" description="tRNA-specific 2-thiouridylase MnmA-like central" evidence="14">
    <location>
        <begin position="235"/>
        <end position="302"/>
    </location>
</feature>
<dbReference type="CDD" id="cd01998">
    <property type="entry name" value="MnmA_TRMU-like"/>
    <property type="match status" value="1"/>
</dbReference>
<evidence type="ECO:0000259" key="14">
    <source>
        <dbReference type="Pfam" id="PF20259"/>
    </source>
</evidence>
<evidence type="ECO:0000256" key="10">
    <source>
        <dbReference type="ARBA" id="ARBA00023157"/>
    </source>
</evidence>
<evidence type="ECO:0000256" key="8">
    <source>
        <dbReference type="ARBA" id="ARBA00022840"/>
    </source>
</evidence>
<dbReference type="Gene3D" id="2.40.30.10">
    <property type="entry name" value="Translation factors"/>
    <property type="match status" value="1"/>
</dbReference>
<dbReference type="OrthoDB" id="3685at2759"/>
<protein>
    <recommendedName>
        <fullName evidence="3">tRNA-5-taurinomethyluridine 2-sulfurtransferase</fullName>
        <ecNumber evidence="3">2.8.1.14</ecNumber>
    </recommendedName>
</protein>
<keyword evidence="16" id="KW-1185">Reference proteome</keyword>
<dbReference type="SUPFAM" id="SSF52402">
    <property type="entry name" value="Adenine nucleotide alpha hydrolases-like"/>
    <property type="match status" value="1"/>
</dbReference>
<dbReference type="InterPro" id="IPR014729">
    <property type="entry name" value="Rossmann-like_a/b/a_fold"/>
</dbReference>
<dbReference type="EMBL" id="FN649752">
    <property type="protein sequence ID" value="CBN78203.1"/>
    <property type="molecule type" value="Genomic_DNA"/>
</dbReference>
<organism evidence="15 16">
    <name type="scientific">Ectocarpus siliculosus</name>
    <name type="common">Brown alga</name>
    <name type="synonym">Conferva siliculosa</name>
    <dbReference type="NCBI Taxonomy" id="2880"/>
    <lineage>
        <taxon>Eukaryota</taxon>
        <taxon>Sar</taxon>
        <taxon>Stramenopiles</taxon>
        <taxon>Ochrophyta</taxon>
        <taxon>PX clade</taxon>
        <taxon>Phaeophyceae</taxon>
        <taxon>Ectocarpales</taxon>
        <taxon>Ectocarpaceae</taxon>
        <taxon>Ectocarpus</taxon>
    </lineage>
</organism>
<dbReference type="OMA" id="WFVNSEG"/>
<feature type="domain" description="tRNA-specific 2-thiouridylase MnmA-like C-terminal" evidence="13">
    <location>
        <begin position="387"/>
        <end position="416"/>
    </location>
</feature>
<dbReference type="AlphaFoldDB" id="D8LCG7"/>
<dbReference type="GO" id="GO:0032259">
    <property type="term" value="P:methylation"/>
    <property type="evidence" value="ECO:0007669"/>
    <property type="project" value="UniProtKB-KW"/>
</dbReference>
<evidence type="ECO:0000256" key="1">
    <source>
        <dbReference type="ARBA" id="ARBA00003986"/>
    </source>
</evidence>
<dbReference type="InParanoid" id="D8LCG7"/>
<sequence>MLLSGGVDSSVAMRLLLDQGYKIRAFYLKIWLEDELAHLNECPWEEDLAYATAVCEQAGVPLEVVPLQREYWDQVVSYTVREAREGRTPNPDVMCNSRIKFGMFYDHVGKHFRHVATGHYARLEHSGGSDDANATPSDRSAAAAAAAAGTEEPPVRVAAGSDRGRVRLLLSPDAVKDQTYFLCALTQDQLRKALFPLGVYTKDQIRELAESYDLPTKHRKDSQGICFLGKLKFDEFLQHYLGTSPGAIVDQTGRHIGEHKGLWFHTIGQRKGVGPGLVPGVVNLGPWYVADKDMERNVLVVTNDREAIASPREVFRVEALQWISGRPPAELARDRSMRLRVKTRHGPQMRDCLLRLVPEVAPGDSGGRAGGAEATVEDRVGSPTRGYVNLDSKDSALAPGQFAAFYLGGECVGSGVMCGWSAAAAAAVGVVAGGEGGIAAGLESEGGLALRRLEEERGGVLERRGTASAAAPAAAIRQ</sequence>
<dbReference type="InterPro" id="IPR046885">
    <property type="entry name" value="MnmA-like_C"/>
</dbReference>
<dbReference type="GO" id="GO:0008033">
    <property type="term" value="P:tRNA processing"/>
    <property type="evidence" value="ECO:0007669"/>
    <property type="project" value="UniProtKB-KW"/>
</dbReference>
<dbReference type="FunFam" id="2.30.30.280:FF:000001">
    <property type="entry name" value="tRNA-specific 2-thiouridylase MnmA"/>
    <property type="match status" value="1"/>
</dbReference>
<evidence type="ECO:0000256" key="6">
    <source>
        <dbReference type="ARBA" id="ARBA00022694"/>
    </source>
</evidence>
<dbReference type="Gene3D" id="2.30.30.280">
    <property type="entry name" value="Adenine nucleotide alpha hydrolases-like domains"/>
    <property type="match status" value="1"/>
</dbReference>
<keyword evidence="10" id="KW-1015">Disulfide bond</keyword>
<dbReference type="PANTHER" id="PTHR43052:SF1">
    <property type="entry name" value="TRNA-5-TAURINOMETHYLURIDINE 2-SULFURTRANSFERASE"/>
    <property type="match status" value="1"/>
</dbReference>
<dbReference type="InterPro" id="IPR004506">
    <property type="entry name" value="MnmA-like"/>
</dbReference>
<accession>D8LCG7</accession>
<evidence type="ECO:0000256" key="4">
    <source>
        <dbReference type="ARBA" id="ARBA00022555"/>
    </source>
</evidence>
<evidence type="ECO:0000256" key="7">
    <source>
        <dbReference type="ARBA" id="ARBA00022741"/>
    </source>
</evidence>
<dbReference type="Gene3D" id="3.40.50.620">
    <property type="entry name" value="HUPs"/>
    <property type="match status" value="1"/>
</dbReference>
<dbReference type="STRING" id="2880.D8LCG7"/>
<proteinExistence type="inferred from homology"/>
<evidence type="ECO:0000256" key="9">
    <source>
        <dbReference type="ARBA" id="ARBA00022884"/>
    </source>
</evidence>
<evidence type="ECO:0000256" key="5">
    <source>
        <dbReference type="ARBA" id="ARBA00022679"/>
    </source>
</evidence>
<dbReference type="InterPro" id="IPR023382">
    <property type="entry name" value="MnmA-like_central_sf"/>
</dbReference>
<evidence type="ECO:0000256" key="11">
    <source>
        <dbReference type="ARBA" id="ARBA00049564"/>
    </source>
</evidence>
<keyword evidence="9" id="KW-0694">RNA-binding</keyword>
<dbReference type="GO" id="GO:0000049">
    <property type="term" value="F:tRNA binding"/>
    <property type="evidence" value="ECO:0007669"/>
    <property type="project" value="UniProtKB-KW"/>
</dbReference>